<keyword evidence="3" id="KW-1185">Reference proteome</keyword>
<accession>A0A212EK39</accession>
<reference evidence="2 3" key="1">
    <citation type="journal article" date="2011" name="Cell">
        <title>The monarch butterfly genome yields insights into long-distance migration.</title>
        <authorList>
            <person name="Zhan S."/>
            <person name="Merlin C."/>
            <person name="Boore J.L."/>
            <person name="Reppert S.M."/>
        </authorList>
    </citation>
    <scope>NUCLEOTIDE SEQUENCE [LARGE SCALE GENOMIC DNA]</scope>
    <source>
        <strain evidence="2">F-2</strain>
    </source>
</reference>
<dbReference type="InParanoid" id="A0A212EK39"/>
<dbReference type="EMBL" id="AGBW02014335">
    <property type="protein sequence ID" value="OWR41844.1"/>
    <property type="molecule type" value="Genomic_DNA"/>
</dbReference>
<evidence type="ECO:0000313" key="3">
    <source>
        <dbReference type="Proteomes" id="UP000007151"/>
    </source>
</evidence>
<name>A0A212EK39_DANPL</name>
<dbReference type="AlphaFoldDB" id="A0A212EK39"/>
<feature type="coiled-coil region" evidence="1">
    <location>
        <begin position="10"/>
        <end position="59"/>
    </location>
</feature>
<evidence type="ECO:0000313" key="2">
    <source>
        <dbReference type="EMBL" id="OWR41844.1"/>
    </source>
</evidence>
<proteinExistence type="predicted"/>
<comment type="caution">
    <text evidence="2">The sequence shown here is derived from an EMBL/GenBank/DDBJ whole genome shotgun (WGS) entry which is preliminary data.</text>
</comment>
<protein>
    <submittedName>
        <fullName evidence="2">Uncharacterized protein</fullName>
    </submittedName>
</protein>
<dbReference type="Proteomes" id="UP000007151">
    <property type="component" value="Unassembled WGS sequence"/>
</dbReference>
<evidence type="ECO:0000256" key="1">
    <source>
        <dbReference type="SAM" id="Coils"/>
    </source>
</evidence>
<gene>
    <name evidence="2" type="ORF">KGM_213327B</name>
</gene>
<feature type="non-terminal residue" evidence="2">
    <location>
        <position position="1"/>
    </location>
</feature>
<organism evidence="2 3">
    <name type="scientific">Danaus plexippus plexippus</name>
    <dbReference type="NCBI Taxonomy" id="278856"/>
    <lineage>
        <taxon>Eukaryota</taxon>
        <taxon>Metazoa</taxon>
        <taxon>Ecdysozoa</taxon>
        <taxon>Arthropoda</taxon>
        <taxon>Hexapoda</taxon>
        <taxon>Insecta</taxon>
        <taxon>Pterygota</taxon>
        <taxon>Neoptera</taxon>
        <taxon>Endopterygota</taxon>
        <taxon>Lepidoptera</taxon>
        <taxon>Glossata</taxon>
        <taxon>Ditrysia</taxon>
        <taxon>Papilionoidea</taxon>
        <taxon>Nymphalidae</taxon>
        <taxon>Danainae</taxon>
        <taxon>Danaini</taxon>
        <taxon>Danaina</taxon>
        <taxon>Danaus</taxon>
        <taxon>Danaus</taxon>
    </lineage>
</organism>
<sequence length="256" mass="30597">EALERRRYYQKELQNQIVEQQRLRDERKNREKMLEMAEMRRLEEQLRSLKVAQEKDRRTHRERHAAMLDHALEYEKTRSNLQKDIDYHNNLLKIHADGHTRGESPKLKYYKEDKPFSTNIPDSSIFSANYDVENYLRRNLNPYKDIKRDRNIESSIRDRNVVMEKPSEAKDKTDKFDSLIPVLRHTPKVTNDREADLNISEKMKIVDDKWKVPAVQKNILKSINDKGKNISILTQLGSIRRQLQLEQMKLDALTKE</sequence>
<dbReference type="KEGG" id="dpl:KGM_213327B"/>
<dbReference type="eggNOG" id="ENOG502SDGR">
    <property type="taxonomic scope" value="Eukaryota"/>
</dbReference>
<keyword evidence="1" id="KW-0175">Coiled coil</keyword>